<feature type="transmembrane region" description="Helical" evidence="8">
    <location>
        <begin position="482"/>
        <end position="499"/>
    </location>
</feature>
<dbReference type="InterPro" id="IPR011701">
    <property type="entry name" value="MFS"/>
</dbReference>
<feature type="transmembrane region" description="Helical" evidence="8">
    <location>
        <begin position="236"/>
        <end position="255"/>
    </location>
</feature>
<protein>
    <submittedName>
        <fullName evidence="10">Multidrug efflux MFS transporter</fullName>
    </submittedName>
</protein>
<dbReference type="InterPro" id="IPR036259">
    <property type="entry name" value="MFS_trans_sf"/>
</dbReference>
<dbReference type="RefSeq" id="WP_187573388.1">
    <property type="nucleotide sequence ID" value="NZ_CP060731.1"/>
</dbReference>
<dbReference type="PANTHER" id="PTHR42718:SF9">
    <property type="entry name" value="MAJOR FACILITATOR SUPERFAMILY MULTIDRUG TRANSPORTER MFSC"/>
    <property type="match status" value="1"/>
</dbReference>
<evidence type="ECO:0000313" key="11">
    <source>
        <dbReference type="Proteomes" id="UP000515838"/>
    </source>
</evidence>
<dbReference type="Gene3D" id="1.20.1720.10">
    <property type="entry name" value="Multidrug resistance protein D"/>
    <property type="match status" value="1"/>
</dbReference>
<dbReference type="Gene3D" id="1.20.1250.20">
    <property type="entry name" value="MFS general substrate transporter like domains"/>
    <property type="match status" value="1"/>
</dbReference>
<comment type="similarity">
    <text evidence="2">Belongs to the major facilitator superfamily. EmrB family.</text>
</comment>
<evidence type="ECO:0000256" key="6">
    <source>
        <dbReference type="ARBA" id="ARBA00022989"/>
    </source>
</evidence>
<dbReference type="Proteomes" id="UP000515838">
    <property type="component" value="Chromosome"/>
</dbReference>
<dbReference type="GO" id="GO:0022857">
    <property type="term" value="F:transmembrane transporter activity"/>
    <property type="evidence" value="ECO:0007669"/>
    <property type="project" value="InterPro"/>
</dbReference>
<evidence type="ECO:0000259" key="9">
    <source>
        <dbReference type="PROSITE" id="PS50850"/>
    </source>
</evidence>
<keyword evidence="4" id="KW-1003">Cell membrane</keyword>
<organism evidence="10 11">
    <name type="scientific">Pseudoxanthomonas mexicana</name>
    <dbReference type="NCBI Taxonomy" id="128785"/>
    <lineage>
        <taxon>Bacteria</taxon>
        <taxon>Pseudomonadati</taxon>
        <taxon>Pseudomonadota</taxon>
        <taxon>Gammaproteobacteria</taxon>
        <taxon>Lysobacterales</taxon>
        <taxon>Lysobacteraceae</taxon>
        <taxon>Pseudoxanthomonas</taxon>
    </lineage>
</organism>
<dbReference type="SUPFAM" id="SSF103473">
    <property type="entry name" value="MFS general substrate transporter"/>
    <property type="match status" value="1"/>
</dbReference>
<feature type="transmembrane region" description="Helical" evidence="8">
    <location>
        <begin position="112"/>
        <end position="134"/>
    </location>
</feature>
<gene>
    <name evidence="10" type="ORF">IAE60_00130</name>
</gene>
<evidence type="ECO:0000256" key="7">
    <source>
        <dbReference type="ARBA" id="ARBA00023136"/>
    </source>
</evidence>
<sequence length="518" mass="54625">MSTSTAAAATAQDDTGKRTLLVGSVMLATLMQALDTTIANVALPDMQGSLSATQDQVSWVLTSYIVAAAILTPVTGWLAGRLGRRRLLIIAVSGFTVASLLCGIATGIGEMVLFRILQGVFGASLVPISQSLLLDAFPKEKHGAAMAMWGMGIMVGPILGPPLGGFLTQNYSWHWVFLINLPIGILALVGIMASVKKDVLQERKLDGIGLGLLALGIGALQLFLDRGQGEDWFGSVEIQIEAALAFLALYTYGLWWWRKRDSALLDLGLLKNANFAVGCALIFVVGIVLFATLALLPPYLSTLMNYPVLTIGLVLAPRGVGTMFSMMVVGRLLGRIDARWPILVGMGLMVFSLHGMTQFGPNASMHAIIWLGVIQGMGLGLVFVPISTVAYATLEPHQRTEAAGLFSLVRNIGSSVGISVVMTMLSRAMQVNHAEIGARIPAFGAETTLLPAAMNPSTATGLALLNAEVNRQAAAIGYLNDFKLMMLLTLVSMPLVLLMRGGKAPSGGNAGADAAAAH</sequence>
<feature type="transmembrane region" description="Helical" evidence="8">
    <location>
        <begin position="342"/>
        <end position="361"/>
    </location>
</feature>
<feature type="transmembrane region" description="Helical" evidence="8">
    <location>
        <begin position="275"/>
        <end position="296"/>
    </location>
</feature>
<dbReference type="CDD" id="cd17503">
    <property type="entry name" value="MFS_LmrB_MDR_like"/>
    <property type="match status" value="1"/>
</dbReference>
<feature type="transmembrane region" description="Helical" evidence="8">
    <location>
        <begin position="87"/>
        <end position="106"/>
    </location>
</feature>
<feature type="transmembrane region" description="Helical" evidence="8">
    <location>
        <begin position="173"/>
        <end position="195"/>
    </location>
</feature>
<proteinExistence type="inferred from homology"/>
<feature type="transmembrane region" description="Helical" evidence="8">
    <location>
        <begin position="20"/>
        <end position="39"/>
    </location>
</feature>
<reference evidence="10 11" key="1">
    <citation type="submission" date="2020-08" db="EMBL/GenBank/DDBJ databases">
        <title>Streptomycin Non-resistant strain, P. mexicana.</title>
        <authorList>
            <person name="Ganesh-Kumar S."/>
            <person name="Zhe T."/>
            <person name="Yu Z."/>
            <person name="Min Y."/>
        </authorList>
    </citation>
    <scope>NUCLEOTIDE SEQUENCE [LARGE SCALE GENOMIC DNA]</scope>
    <source>
        <strain evidence="10 11">GTZY2</strain>
    </source>
</reference>
<dbReference type="NCBIfam" id="TIGR00711">
    <property type="entry name" value="efflux_EmrB"/>
    <property type="match status" value="1"/>
</dbReference>
<feature type="transmembrane region" description="Helical" evidence="8">
    <location>
        <begin position="367"/>
        <end position="391"/>
    </location>
</feature>
<evidence type="ECO:0000313" key="10">
    <source>
        <dbReference type="EMBL" id="QNN77892.1"/>
    </source>
</evidence>
<dbReference type="InterPro" id="IPR020846">
    <property type="entry name" value="MFS_dom"/>
</dbReference>
<dbReference type="Pfam" id="PF07690">
    <property type="entry name" value="MFS_1"/>
    <property type="match status" value="1"/>
</dbReference>
<keyword evidence="7 8" id="KW-0472">Membrane</keyword>
<dbReference type="PANTHER" id="PTHR42718">
    <property type="entry name" value="MAJOR FACILITATOR SUPERFAMILY MULTIDRUG TRANSPORTER MFSC"/>
    <property type="match status" value="1"/>
</dbReference>
<dbReference type="GO" id="GO:0005886">
    <property type="term" value="C:plasma membrane"/>
    <property type="evidence" value="ECO:0007669"/>
    <property type="project" value="UniProtKB-SubCell"/>
</dbReference>
<dbReference type="PROSITE" id="PS50850">
    <property type="entry name" value="MFS"/>
    <property type="match status" value="1"/>
</dbReference>
<evidence type="ECO:0000256" key="5">
    <source>
        <dbReference type="ARBA" id="ARBA00022692"/>
    </source>
</evidence>
<evidence type="ECO:0000256" key="3">
    <source>
        <dbReference type="ARBA" id="ARBA00022448"/>
    </source>
</evidence>
<evidence type="ECO:0000256" key="1">
    <source>
        <dbReference type="ARBA" id="ARBA00004651"/>
    </source>
</evidence>
<dbReference type="GeneID" id="81469348"/>
<keyword evidence="5 8" id="KW-0812">Transmembrane</keyword>
<keyword evidence="3" id="KW-0813">Transport</keyword>
<feature type="domain" description="Major facilitator superfamily (MFS) profile" evidence="9">
    <location>
        <begin position="21"/>
        <end position="470"/>
    </location>
</feature>
<feature type="transmembrane region" description="Helical" evidence="8">
    <location>
        <begin position="146"/>
        <end position="167"/>
    </location>
</feature>
<evidence type="ECO:0000256" key="2">
    <source>
        <dbReference type="ARBA" id="ARBA00008537"/>
    </source>
</evidence>
<dbReference type="PRINTS" id="PR01036">
    <property type="entry name" value="TCRTETB"/>
</dbReference>
<feature type="transmembrane region" description="Helical" evidence="8">
    <location>
        <begin position="207"/>
        <end position="224"/>
    </location>
</feature>
<keyword evidence="6 8" id="KW-1133">Transmembrane helix</keyword>
<evidence type="ECO:0000256" key="4">
    <source>
        <dbReference type="ARBA" id="ARBA00022475"/>
    </source>
</evidence>
<comment type="subcellular location">
    <subcellularLocation>
        <location evidence="1">Cell membrane</location>
        <topology evidence="1">Multi-pass membrane protein</topology>
    </subcellularLocation>
</comment>
<name>A0A7G9TCR7_PSEMX</name>
<dbReference type="AlphaFoldDB" id="A0A7G9TCR7"/>
<dbReference type="InterPro" id="IPR004638">
    <property type="entry name" value="EmrB-like"/>
</dbReference>
<feature type="transmembrane region" description="Helical" evidence="8">
    <location>
        <begin position="308"/>
        <end position="330"/>
    </location>
</feature>
<feature type="transmembrane region" description="Helical" evidence="8">
    <location>
        <begin position="59"/>
        <end position="80"/>
    </location>
</feature>
<dbReference type="EMBL" id="CP060731">
    <property type="protein sequence ID" value="QNN77892.1"/>
    <property type="molecule type" value="Genomic_DNA"/>
</dbReference>
<accession>A0A7G9TCR7</accession>
<evidence type="ECO:0000256" key="8">
    <source>
        <dbReference type="SAM" id="Phobius"/>
    </source>
</evidence>